<dbReference type="AlphaFoldDB" id="A0A674B7U6"/>
<evidence type="ECO:0000256" key="10">
    <source>
        <dbReference type="RuleBase" id="RU003814"/>
    </source>
</evidence>
<keyword evidence="3" id="KW-0963">Cytoplasm</keyword>
<proteinExistence type="inferred from homology"/>
<organism evidence="11 12">
    <name type="scientific">Salmo trutta</name>
    <name type="common">Brown trout</name>
    <dbReference type="NCBI Taxonomy" id="8032"/>
    <lineage>
        <taxon>Eukaryota</taxon>
        <taxon>Metazoa</taxon>
        <taxon>Chordata</taxon>
        <taxon>Craniata</taxon>
        <taxon>Vertebrata</taxon>
        <taxon>Euteleostomi</taxon>
        <taxon>Actinopterygii</taxon>
        <taxon>Neopterygii</taxon>
        <taxon>Teleostei</taxon>
        <taxon>Protacanthopterygii</taxon>
        <taxon>Salmoniformes</taxon>
        <taxon>Salmonidae</taxon>
        <taxon>Salmoninae</taxon>
        <taxon>Salmo</taxon>
    </lineage>
</organism>
<dbReference type="GeneTree" id="ENSGT00550000074908"/>
<keyword evidence="12" id="KW-1185">Reference proteome</keyword>
<evidence type="ECO:0000256" key="5">
    <source>
        <dbReference type="ARBA" id="ARBA00022917"/>
    </source>
</evidence>
<dbReference type="Gene3D" id="3.40.50.10470">
    <property type="entry name" value="Translation initiation factor eif-2b, domain 2"/>
    <property type="match status" value="1"/>
</dbReference>
<sequence length="361" mass="39655">MPGADKEADLTERIEAFLADLKRGGCGTGPIRGSGETARETTALLRKVAAQARWSSAGDLMEIIRKEGRRMTAAQPSETTVGNMVLRVLKIIREEYARSRGSSEETDQQESLHKLLTSGGLSEENFRQPFNNLKANVIEAINELLTELEGTTDNIAMQALEHIHSNEVIMTVGRSRTVEAFLKDAARKRKFHVIVAECAPFCQGHEMATNLSRAGIETTVIADAAIFAVMSRVNKVIIGTQTVLANGGLRAINGTHTVALAARHHSTPLIVCAPMFKLSPQVSARLCRRDSDLYLRGLSNVTFLLFVCIGEILSKVNVHCPVFDYVPPELITLFISNIGGNAPSYIYRLMSELYHPEDHDL</sequence>
<evidence type="ECO:0000256" key="7">
    <source>
        <dbReference type="ARBA" id="ARBA00044122"/>
    </source>
</evidence>
<keyword evidence="4" id="KW-0396">Initiation factor</keyword>
<comment type="function">
    <text evidence="6">Acts as a component of the translation initiation factor 2B (eIF2B) complex, which catalyzes the exchange of GDP for GTP on eukaryotic initiation factor 2 (eIF2) gamma subunit. Its guanine nucleotide exchange factor activity is repressed when bound to eIF2 complex phosphorylated on the alpha subunit, thereby limiting the amount of methionyl-initiator methionine tRNA available to the ribosome and consequently global translation is repressed.</text>
</comment>
<dbReference type="Pfam" id="PF01008">
    <property type="entry name" value="IF-2B"/>
    <property type="match status" value="1"/>
</dbReference>
<dbReference type="InterPro" id="IPR042529">
    <property type="entry name" value="IF_2B-like_C"/>
</dbReference>
<evidence type="ECO:0000256" key="4">
    <source>
        <dbReference type="ARBA" id="ARBA00022540"/>
    </source>
</evidence>
<comment type="subunit">
    <text evidence="9">Component of the translation initiation factor 2B (eIF2B) complex which is a heterodecamer of two sets of five different subunits: alpha, beta, gamma, delta and epsilon. Subunits alpha, beta and delta comprise a regulatory subcomplex and subunits epsilon and gamma comprise a catalytic subcomplex. Within the complex, the hexameric regulatory complex resides at the center, with the two heterodimeric catalytic subcomplexes bound on opposite sides.</text>
</comment>
<evidence type="ECO:0000256" key="2">
    <source>
        <dbReference type="ARBA" id="ARBA00007251"/>
    </source>
</evidence>
<dbReference type="Proteomes" id="UP000472277">
    <property type="component" value="Chromosome 35"/>
</dbReference>
<dbReference type="GO" id="GO:0003743">
    <property type="term" value="F:translation initiation factor activity"/>
    <property type="evidence" value="ECO:0007669"/>
    <property type="project" value="UniProtKB-KW"/>
</dbReference>
<dbReference type="InterPro" id="IPR051855">
    <property type="entry name" value="eIF2B_beta_subunit"/>
</dbReference>
<evidence type="ECO:0000256" key="9">
    <source>
        <dbReference type="ARBA" id="ARBA00046432"/>
    </source>
</evidence>
<dbReference type="PANTHER" id="PTHR45859">
    <property type="entry name" value="TRANSLATION INITIATION FACTOR EIF-2B SUBUNIT BETA"/>
    <property type="match status" value="1"/>
</dbReference>
<evidence type="ECO:0000256" key="8">
    <source>
        <dbReference type="ARBA" id="ARBA00044228"/>
    </source>
</evidence>
<dbReference type="FunFam" id="3.40.50.10470:FF:000004">
    <property type="entry name" value="Translation initiation factor eIF-2B subunit beta"/>
    <property type="match status" value="1"/>
</dbReference>
<evidence type="ECO:0000256" key="3">
    <source>
        <dbReference type="ARBA" id="ARBA00022490"/>
    </source>
</evidence>
<comment type="similarity">
    <text evidence="2 10">Belongs to the eIF-2B alpha/beta/delta subunits family.</text>
</comment>
<dbReference type="InParanoid" id="A0A674B7U6"/>
<dbReference type="GO" id="GO:0048513">
    <property type="term" value="P:animal organ development"/>
    <property type="evidence" value="ECO:0007669"/>
    <property type="project" value="UniProtKB-ARBA"/>
</dbReference>
<accession>A0A674B7U6</accession>
<reference evidence="11" key="1">
    <citation type="submission" date="2025-08" db="UniProtKB">
        <authorList>
            <consortium name="Ensembl"/>
        </authorList>
    </citation>
    <scope>IDENTIFICATION</scope>
</reference>
<dbReference type="Ensembl" id="ENSSTUT00000070994.1">
    <property type="protein sequence ID" value="ENSSTUP00000066961.1"/>
    <property type="gene ID" value="ENSSTUG00000029247.1"/>
</dbReference>
<dbReference type="GO" id="GO:0007417">
    <property type="term" value="P:central nervous system development"/>
    <property type="evidence" value="ECO:0007669"/>
    <property type="project" value="UniProtKB-ARBA"/>
</dbReference>
<dbReference type="InterPro" id="IPR000649">
    <property type="entry name" value="IF-2B-related"/>
</dbReference>
<dbReference type="GO" id="GO:0005085">
    <property type="term" value="F:guanyl-nucleotide exchange factor activity"/>
    <property type="evidence" value="ECO:0007669"/>
    <property type="project" value="TreeGrafter"/>
</dbReference>
<evidence type="ECO:0000313" key="11">
    <source>
        <dbReference type="Ensembl" id="ENSSTUP00000066961.1"/>
    </source>
</evidence>
<evidence type="ECO:0000256" key="1">
    <source>
        <dbReference type="ARBA" id="ARBA00004514"/>
    </source>
</evidence>
<evidence type="ECO:0000256" key="6">
    <source>
        <dbReference type="ARBA" id="ARBA00043898"/>
    </source>
</evidence>
<dbReference type="SUPFAM" id="SSF100950">
    <property type="entry name" value="NagB/RpiA/CoA transferase-like"/>
    <property type="match status" value="1"/>
</dbReference>
<dbReference type="InterPro" id="IPR037171">
    <property type="entry name" value="NagB/RpiA_transferase-like"/>
</dbReference>
<dbReference type="OMA" id="SHSCAVA"/>
<evidence type="ECO:0000313" key="12">
    <source>
        <dbReference type="Proteomes" id="UP000472277"/>
    </source>
</evidence>
<dbReference type="GO" id="GO:0005829">
    <property type="term" value="C:cytosol"/>
    <property type="evidence" value="ECO:0007669"/>
    <property type="project" value="UniProtKB-SubCell"/>
</dbReference>
<dbReference type="GO" id="GO:0005851">
    <property type="term" value="C:eukaryotic translation initiation factor 2B complex"/>
    <property type="evidence" value="ECO:0007669"/>
    <property type="project" value="UniProtKB-ARBA"/>
</dbReference>
<keyword evidence="5" id="KW-0648">Protein biosynthesis</keyword>
<comment type="subcellular location">
    <subcellularLocation>
        <location evidence="1">Cytoplasm</location>
        <location evidence="1">Cytosol</location>
    </subcellularLocation>
</comment>
<dbReference type="PANTHER" id="PTHR45859:SF1">
    <property type="entry name" value="TRANSLATION INITIATION FACTOR EIF-2B SUBUNIT BETA"/>
    <property type="match status" value="1"/>
</dbReference>
<name>A0A674B7U6_SALTR</name>
<protein>
    <recommendedName>
        <fullName evidence="7">Translation initiation factor eIF2B subunit beta</fullName>
    </recommendedName>
    <alternativeName>
        <fullName evidence="8">eIF2B GDP-GTP exchange factor subunit beta</fullName>
    </alternativeName>
</protein>
<reference evidence="11" key="2">
    <citation type="submission" date="2025-09" db="UniProtKB">
        <authorList>
            <consortium name="Ensembl"/>
        </authorList>
    </citation>
    <scope>IDENTIFICATION</scope>
</reference>
<gene>
    <name evidence="11" type="primary">EIF2B2</name>
    <name evidence="11" type="synonym">LOC115175162</name>
</gene>